<dbReference type="Proteomes" id="UP001151699">
    <property type="component" value="Chromosome A"/>
</dbReference>
<dbReference type="GO" id="GO:0005198">
    <property type="term" value="F:structural molecule activity"/>
    <property type="evidence" value="ECO:0007669"/>
    <property type="project" value="InterPro"/>
</dbReference>
<keyword evidence="10" id="KW-0965">Cell junction</keyword>
<dbReference type="SUPFAM" id="SSF50156">
    <property type="entry name" value="PDZ domain-like"/>
    <property type="match status" value="1"/>
</dbReference>
<dbReference type="InterPro" id="IPR055108">
    <property type="entry name" value="Syntrophin_4th"/>
</dbReference>
<dbReference type="InterPro" id="IPR036034">
    <property type="entry name" value="PDZ_sf"/>
</dbReference>
<sequence length="759" mass="84842">MILKKLKTIERNIATKYENVRQMSLDETCDPVDHTTTLNGTLGSNHSGNNGSSGSLPSSAGPSLNSEDINNGDHLLNNNTVDNGITEVCDVPDDVANQKRHVRVIKSDNNGLGISIKGGRENRMPILISKIFRGMAADSAKGLYVGDAILSVNGEELNRYTHDEAVKALKRAGRVVDLEVKFLREVTPYFRKASIISEVGWELQRAFLCPLGPGSTSPPAPRSPPRADTRYIPLQLTHLARNLKYQDPENRSIELHSPDGIHSCILRATDAQEALGWFNALHSVMARNTQRALQDANRALATIIGELKYIGWLSRKAGNEQNGRSSSESSDDTDRWQPVFVAVTDRELRIYESAPWSIEAWSRPIESSPLASTRLAGAGNNTNANANSTNQTTIFCVRCGTSRGVVTFWLRSETHRDMAAWARALVQGSHNAVSYQREFSFRCLYQGRPCQLIVHLERGFTLLEAGLGQASKAIWTFAFDKLKGSADDGHRLLYLDFGGEDAEIEIDMECFNEYFLGFGNTCVCFDHQFSSGYLCMSEMVQFLEDAFVLLKHVFLDATLQLEKIGALYLMYTIFVEAEHEYGFERFMQKGDDSQHKFKQINPVVERTLSAMKEPRTGILTAIHILQVGYNEMKEYIDPTFETMPETTILTDITNGLENIEKLLKADTAMDEQEDDSQLDDALINHDSTKRRLKKKAFEGEEGVSEEPTKKTVSRNYRTSVIDEGEFIKINKATQVKVKKSNLSGRGIKTFIKQLEVPIG</sequence>
<dbReference type="CDD" id="cd06801">
    <property type="entry name" value="PDZ_syntrophin-like"/>
    <property type="match status" value="1"/>
</dbReference>
<dbReference type="GO" id="GO:0016010">
    <property type="term" value="C:dystrophin-associated glycoprotein complex"/>
    <property type="evidence" value="ECO:0007669"/>
    <property type="project" value="TreeGrafter"/>
</dbReference>
<dbReference type="CDD" id="cd01258">
    <property type="entry name" value="PHsplit_syntrophin"/>
    <property type="match status" value="1"/>
</dbReference>
<proteinExistence type="inferred from homology"/>
<keyword evidence="12" id="KW-0009">Actin-binding</keyword>
<protein>
    <submittedName>
        <fullName evidence="17">Beta-1-syntrophin</fullName>
    </submittedName>
</protein>
<keyword evidence="7" id="KW-0677">Repeat</keyword>
<keyword evidence="9" id="KW-0112">Calmodulin-binding</keyword>
<dbReference type="GO" id="GO:0005856">
    <property type="term" value="C:cytoskeleton"/>
    <property type="evidence" value="ECO:0007669"/>
    <property type="project" value="UniProtKB-SubCell"/>
</dbReference>
<reference evidence="17" key="1">
    <citation type="submission" date="2022-07" db="EMBL/GenBank/DDBJ databases">
        <authorList>
            <person name="Trinca V."/>
            <person name="Uliana J.V.C."/>
            <person name="Torres T.T."/>
            <person name="Ward R.J."/>
            <person name="Monesi N."/>
        </authorList>
    </citation>
    <scope>NUCLEOTIDE SEQUENCE</scope>
    <source>
        <strain evidence="17">HSMRA1968</strain>
        <tissue evidence="17">Whole embryos</tissue>
    </source>
</reference>
<dbReference type="SMART" id="SM00233">
    <property type="entry name" value="PH"/>
    <property type="match status" value="2"/>
</dbReference>
<dbReference type="Gene3D" id="2.30.29.30">
    <property type="entry name" value="Pleckstrin-homology domain (PH domain)/Phosphotyrosine-binding domain (PTB)"/>
    <property type="match status" value="2"/>
</dbReference>
<feature type="compositionally biased region" description="Low complexity" evidence="14">
    <location>
        <begin position="38"/>
        <end position="66"/>
    </location>
</feature>
<evidence type="ECO:0000256" key="13">
    <source>
        <dbReference type="ARBA" id="ARBA00023212"/>
    </source>
</evidence>
<evidence type="ECO:0000256" key="6">
    <source>
        <dbReference type="ARBA" id="ARBA00022553"/>
    </source>
</evidence>
<keyword evidence="13" id="KW-0206">Cytoskeleton</keyword>
<dbReference type="Gene3D" id="2.30.42.10">
    <property type="match status" value="1"/>
</dbReference>
<evidence type="ECO:0000256" key="10">
    <source>
        <dbReference type="ARBA" id="ARBA00022949"/>
    </source>
</evidence>
<dbReference type="InterPro" id="IPR015482">
    <property type="entry name" value="Syntrophin"/>
</dbReference>
<dbReference type="PROSITE" id="PS50106">
    <property type="entry name" value="PDZ"/>
    <property type="match status" value="1"/>
</dbReference>
<dbReference type="GO" id="GO:0012505">
    <property type="term" value="C:endomembrane system"/>
    <property type="evidence" value="ECO:0007669"/>
    <property type="project" value="UniProtKB-SubCell"/>
</dbReference>
<evidence type="ECO:0000256" key="8">
    <source>
        <dbReference type="ARBA" id="ARBA00022837"/>
    </source>
</evidence>
<dbReference type="PANTHER" id="PTHR10554:SF12">
    <property type="entry name" value="IP02644P"/>
    <property type="match status" value="1"/>
</dbReference>
<keyword evidence="11" id="KW-0472">Membrane</keyword>
<feature type="domain" description="PH" evidence="15">
    <location>
        <begin position="306"/>
        <end position="430"/>
    </location>
</feature>
<feature type="domain" description="PDZ" evidence="16">
    <location>
        <begin position="101"/>
        <end position="184"/>
    </location>
</feature>
<dbReference type="OrthoDB" id="409749at2759"/>
<keyword evidence="8" id="KW-0106">Calcium</keyword>
<dbReference type="Pfam" id="PF23012">
    <property type="entry name" value="Syntrophin_4th"/>
    <property type="match status" value="1"/>
</dbReference>
<dbReference type="GO" id="GO:0003779">
    <property type="term" value="F:actin binding"/>
    <property type="evidence" value="ECO:0007669"/>
    <property type="project" value="UniProtKB-KW"/>
</dbReference>
<dbReference type="InterPro" id="IPR001478">
    <property type="entry name" value="PDZ"/>
</dbReference>
<dbReference type="InterPro" id="IPR011993">
    <property type="entry name" value="PH-like_dom_sf"/>
</dbReference>
<comment type="subcellular location">
    <subcellularLocation>
        <location evidence="3">Cell junction</location>
    </subcellularLocation>
    <subcellularLocation>
        <location evidence="2">Cytoplasm</location>
        <location evidence="2">Cytoskeleton</location>
    </subcellularLocation>
    <subcellularLocation>
        <location evidence="1">Endomembrane system</location>
        <topology evidence="1">Peripheral membrane protein</topology>
    </subcellularLocation>
</comment>
<evidence type="ECO:0000256" key="9">
    <source>
        <dbReference type="ARBA" id="ARBA00022860"/>
    </source>
</evidence>
<dbReference type="InterPro" id="IPR041428">
    <property type="entry name" value="PHsplit_syntrophin"/>
</dbReference>
<dbReference type="PROSITE" id="PS50003">
    <property type="entry name" value="PH_DOMAIN"/>
    <property type="match status" value="1"/>
</dbReference>
<dbReference type="FunFam" id="2.30.29.30:FF:000342">
    <property type="entry name" value="beta-1-syntrophin isoform X1"/>
    <property type="match status" value="1"/>
</dbReference>
<evidence type="ECO:0000256" key="5">
    <source>
        <dbReference type="ARBA" id="ARBA00022490"/>
    </source>
</evidence>
<dbReference type="EMBL" id="WJQU01000001">
    <property type="protein sequence ID" value="KAJ6645438.1"/>
    <property type="molecule type" value="Genomic_DNA"/>
</dbReference>
<keyword evidence="18" id="KW-1185">Reference proteome</keyword>
<name>A0A9Q0N7X7_9DIPT</name>
<dbReference type="PANTHER" id="PTHR10554">
    <property type="entry name" value="SYNTROPHIN"/>
    <property type="match status" value="1"/>
</dbReference>
<dbReference type="GO" id="GO:0005516">
    <property type="term" value="F:calmodulin binding"/>
    <property type="evidence" value="ECO:0007669"/>
    <property type="project" value="UniProtKB-KW"/>
</dbReference>
<dbReference type="SMART" id="SM00228">
    <property type="entry name" value="PDZ"/>
    <property type="match status" value="1"/>
</dbReference>
<evidence type="ECO:0000256" key="4">
    <source>
        <dbReference type="ARBA" id="ARBA00010798"/>
    </source>
</evidence>
<evidence type="ECO:0000256" key="1">
    <source>
        <dbReference type="ARBA" id="ARBA00004184"/>
    </source>
</evidence>
<dbReference type="SUPFAM" id="SSF50729">
    <property type="entry name" value="PH domain-like"/>
    <property type="match status" value="2"/>
</dbReference>
<dbReference type="Pfam" id="PF18012">
    <property type="entry name" value="PH_17"/>
    <property type="match status" value="1"/>
</dbReference>
<organism evidence="17 18">
    <name type="scientific">Pseudolycoriella hygida</name>
    <dbReference type="NCBI Taxonomy" id="35572"/>
    <lineage>
        <taxon>Eukaryota</taxon>
        <taxon>Metazoa</taxon>
        <taxon>Ecdysozoa</taxon>
        <taxon>Arthropoda</taxon>
        <taxon>Hexapoda</taxon>
        <taxon>Insecta</taxon>
        <taxon>Pterygota</taxon>
        <taxon>Neoptera</taxon>
        <taxon>Endopterygota</taxon>
        <taxon>Diptera</taxon>
        <taxon>Nematocera</taxon>
        <taxon>Sciaroidea</taxon>
        <taxon>Sciaridae</taxon>
        <taxon>Pseudolycoriella</taxon>
    </lineage>
</organism>
<keyword evidence="6" id="KW-0597">Phosphoprotein</keyword>
<evidence type="ECO:0000313" key="18">
    <source>
        <dbReference type="Proteomes" id="UP001151699"/>
    </source>
</evidence>
<evidence type="ECO:0000259" key="16">
    <source>
        <dbReference type="PROSITE" id="PS50106"/>
    </source>
</evidence>
<feature type="region of interest" description="Disordered" evidence="14">
    <location>
        <begin position="691"/>
        <end position="711"/>
    </location>
</feature>
<dbReference type="FunFam" id="2.30.42.10:FF:000052">
    <property type="entry name" value="Syntrophin beta 1"/>
    <property type="match status" value="1"/>
</dbReference>
<evidence type="ECO:0000256" key="3">
    <source>
        <dbReference type="ARBA" id="ARBA00004282"/>
    </source>
</evidence>
<evidence type="ECO:0000256" key="7">
    <source>
        <dbReference type="ARBA" id="ARBA00022737"/>
    </source>
</evidence>
<evidence type="ECO:0000256" key="14">
    <source>
        <dbReference type="SAM" id="MobiDB-lite"/>
    </source>
</evidence>
<feature type="region of interest" description="Disordered" evidence="14">
    <location>
        <begin position="28"/>
        <end position="77"/>
    </location>
</feature>
<evidence type="ECO:0000256" key="12">
    <source>
        <dbReference type="ARBA" id="ARBA00023203"/>
    </source>
</evidence>
<dbReference type="Pfam" id="PF00595">
    <property type="entry name" value="PDZ"/>
    <property type="match status" value="1"/>
</dbReference>
<evidence type="ECO:0000259" key="15">
    <source>
        <dbReference type="PROSITE" id="PS50003"/>
    </source>
</evidence>
<dbReference type="InterPro" id="IPR001849">
    <property type="entry name" value="PH_domain"/>
</dbReference>
<keyword evidence="5" id="KW-0963">Cytoplasm</keyword>
<comment type="similarity">
    <text evidence="4">Belongs to the syntrophin family.</text>
</comment>
<comment type="caution">
    <text evidence="17">The sequence shown here is derived from an EMBL/GenBank/DDBJ whole genome shotgun (WGS) entry which is preliminary data.</text>
</comment>
<evidence type="ECO:0000256" key="11">
    <source>
        <dbReference type="ARBA" id="ARBA00023136"/>
    </source>
</evidence>
<accession>A0A9Q0N7X7</accession>
<dbReference type="GO" id="GO:0070161">
    <property type="term" value="C:anchoring junction"/>
    <property type="evidence" value="ECO:0007669"/>
    <property type="project" value="UniProtKB-SubCell"/>
</dbReference>
<dbReference type="AlphaFoldDB" id="A0A9Q0N7X7"/>
<dbReference type="Pfam" id="PF00169">
    <property type="entry name" value="PH"/>
    <property type="match status" value="1"/>
</dbReference>
<evidence type="ECO:0000313" key="17">
    <source>
        <dbReference type="EMBL" id="KAJ6645438.1"/>
    </source>
</evidence>
<evidence type="ECO:0000256" key="2">
    <source>
        <dbReference type="ARBA" id="ARBA00004245"/>
    </source>
</evidence>
<gene>
    <name evidence="17" type="primary">SNTB1</name>
    <name evidence="17" type="ORF">Bhyg_00644</name>
</gene>